<dbReference type="EMBL" id="PKGZ01000002">
    <property type="protein sequence ID" value="PKY91555.1"/>
    <property type="molecule type" value="Genomic_DNA"/>
</dbReference>
<dbReference type="Pfam" id="PF07902">
    <property type="entry name" value="Gp58"/>
    <property type="match status" value="1"/>
</dbReference>
<dbReference type="PROSITE" id="PS51688">
    <property type="entry name" value="ICA"/>
    <property type="match status" value="1"/>
</dbReference>
<dbReference type="InterPro" id="IPR012892">
    <property type="entry name" value="Gp58"/>
</dbReference>
<protein>
    <recommendedName>
        <fullName evidence="2">Peptidase S74 domain-containing protein</fullName>
    </recommendedName>
</protein>
<dbReference type="Gene3D" id="1.10.10.10">
    <property type="entry name" value="Winged helix-like DNA-binding domain superfamily/Winged helix DNA-binding domain"/>
    <property type="match status" value="1"/>
</dbReference>
<evidence type="ECO:0000256" key="1">
    <source>
        <dbReference type="SAM" id="Coils"/>
    </source>
</evidence>
<dbReference type="InterPro" id="IPR030392">
    <property type="entry name" value="S74_ICA"/>
</dbReference>
<feature type="domain" description="Peptidase S74" evidence="2">
    <location>
        <begin position="532"/>
        <end position="621"/>
    </location>
</feature>
<dbReference type="AlphaFoldDB" id="A0A2I1K7M6"/>
<evidence type="ECO:0000313" key="4">
    <source>
        <dbReference type="Proteomes" id="UP000234775"/>
    </source>
</evidence>
<accession>A0A2I1K7M6</accession>
<comment type="caution">
    <text evidence="3">The sequence shown here is derived from an EMBL/GenBank/DDBJ whole genome shotgun (WGS) entry which is preliminary data.</text>
</comment>
<proteinExistence type="predicted"/>
<name>A0A2I1K7M6_9LACT</name>
<dbReference type="Proteomes" id="UP000234775">
    <property type="component" value="Unassembled WGS sequence"/>
</dbReference>
<evidence type="ECO:0000259" key="2">
    <source>
        <dbReference type="PROSITE" id="PS51688"/>
    </source>
</evidence>
<reference evidence="3 4" key="1">
    <citation type="submission" date="2017-12" db="EMBL/GenBank/DDBJ databases">
        <title>Phylogenetic diversity of female urinary microbiome.</title>
        <authorList>
            <person name="Thomas-White K."/>
            <person name="Wolfe A.J."/>
        </authorList>
    </citation>
    <scope>NUCLEOTIDE SEQUENCE [LARGE SCALE GENOMIC DNA]</scope>
    <source>
        <strain evidence="3 4">UMB0844</strain>
    </source>
</reference>
<dbReference type="InterPro" id="IPR036388">
    <property type="entry name" value="WH-like_DNA-bd_sf"/>
</dbReference>
<evidence type="ECO:0000313" key="3">
    <source>
        <dbReference type="EMBL" id="PKY91555.1"/>
    </source>
</evidence>
<gene>
    <name evidence="3" type="ORF">CYJ27_02450</name>
</gene>
<keyword evidence="4" id="KW-1185">Reference proteome</keyword>
<dbReference type="RefSeq" id="WP_101659759.1">
    <property type="nucleotide sequence ID" value="NZ_PKGZ01000002.1"/>
</dbReference>
<dbReference type="Pfam" id="PF13884">
    <property type="entry name" value="Peptidase_S74"/>
    <property type="match status" value="1"/>
</dbReference>
<keyword evidence="1" id="KW-0175">Coiled coil</keyword>
<sequence>MKLNLQHGDVKESIDPDGNLCYTYTFTPTSADDELVLNTDEWANVDLEHIMLNKGSTPLPFEQNTVEKSQLAQMFDNLHEVSADFRNLKENLEGQIVANAKGFEAKYKEFLEHEDKRETSNRSEWEGLMKLTAKGLTTSFNQKVSDEAGKVLENAKSFTTQTADEYKSVLIQQIKDGDQEVLNALSRKAGSLESLISDLKAEQSSQLTQTVNSFTTKIEDLKEQQSSAIAQTQDLITSRVTDVKNGMQTKIDQLNNSISWRVEQKVGEKMTGSKIISAINANTSGVQIKGENINLDGNVTMNNAFARKLFVEKLDAYDVKAFMGSFGHVVASNLDAKSITGFDTSFIQSIWNRINGFTYIDGAGVTVNQYNNNRMKLNQNGMHFTDTYGNEIGNIGASYMKDNPDKKGLSFQIPPNRYMSWSKKNDFVDDSYTIIMEVGVDRKRSVVIHGFLDVYQGLNLYGSHIDQAQKIMFINGTSYIDQSESWLNLHGDWGIKFYIRGSQVISFDSETTNMSTDLDLHNHTLSNYTESSDRRLKENIQFYELNALDLLNQVRYVSFDWKKDKKHAFGFIAQEVQAIFSDLITTTGNGYLGYDPNLYTHFIGMSVQQLYRKVIELQDEIEQLRNS</sequence>
<feature type="coiled-coil region" evidence="1">
    <location>
        <begin position="182"/>
        <end position="224"/>
    </location>
</feature>
<organism evidence="3 4">
    <name type="scientific">Aerococcus christensenii</name>
    <dbReference type="NCBI Taxonomy" id="87541"/>
    <lineage>
        <taxon>Bacteria</taxon>
        <taxon>Bacillati</taxon>
        <taxon>Bacillota</taxon>
        <taxon>Bacilli</taxon>
        <taxon>Lactobacillales</taxon>
        <taxon>Aerococcaceae</taxon>
        <taxon>Aerococcus</taxon>
    </lineage>
</organism>